<dbReference type="GeneID" id="47723884"/>
<accession>A0A2H1EBK9</accession>
<dbReference type="InterPro" id="IPR021326">
    <property type="entry name" value="DUF2931"/>
</dbReference>
<reference evidence="1 2" key="1">
    <citation type="submission" date="2016-11" db="EMBL/GenBank/DDBJ databases">
        <authorList>
            <person name="Jaros S."/>
            <person name="Januszkiewicz K."/>
            <person name="Wedrychowicz H."/>
        </authorList>
    </citation>
    <scope>NUCLEOTIDE SEQUENCE [LARGE SCALE GENOMIC DNA]</scope>
    <source>
        <strain evidence="1">NCIMB 2154T</strain>
    </source>
</reference>
<keyword evidence="2" id="KW-1185">Reference proteome</keyword>
<dbReference type="Proteomes" id="UP000231564">
    <property type="component" value="Chromosome MARIT"/>
</dbReference>
<evidence type="ECO:0000313" key="2">
    <source>
        <dbReference type="Proteomes" id="UP000231564"/>
    </source>
</evidence>
<protein>
    <recommendedName>
        <fullName evidence="3">DUF2931 family protein</fullName>
    </recommendedName>
</protein>
<dbReference type="Pfam" id="PF11153">
    <property type="entry name" value="DUF2931"/>
    <property type="match status" value="1"/>
</dbReference>
<dbReference type="RefSeq" id="WP_100211571.1">
    <property type="nucleotide sequence ID" value="NZ_CP138495.1"/>
</dbReference>
<dbReference type="OrthoDB" id="5702951at2"/>
<name>A0A2H1EBK9_9FLAO</name>
<proteinExistence type="predicted"/>
<evidence type="ECO:0008006" key="3">
    <source>
        <dbReference type="Google" id="ProtNLM"/>
    </source>
</evidence>
<evidence type="ECO:0000313" key="1">
    <source>
        <dbReference type="EMBL" id="SFZ83970.1"/>
    </source>
</evidence>
<dbReference type="AlphaFoldDB" id="A0A2H1EBK9"/>
<dbReference type="KEGG" id="tmar:MARIT_2411"/>
<gene>
    <name evidence="1" type="ORF">MARIT_2411</name>
</gene>
<organism evidence="1 2">
    <name type="scientific">Tenacibaculum maritimum NCIMB 2154</name>
    <dbReference type="NCBI Taxonomy" id="1349785"/>
    <lineage>
        <taxon>Bacteria</taxon>
        <taxon>Pseudomonadati</taxon>
        <taxon>Bacteroidota</taxon>
        <taxon>Flavobacteriia</taxon>
        <taxon>Flavobacteriales</taxon>
        <taxon>Flavobacteriaceae</taxon>
        <taxon>Tenacibaculum</taxon>
    </lineage>
</organism>
<sequence length="339" mass="39197">MIKYLQTILLCALLTNCNHKPIKKFDWLAGGCTPKNYPIHLYTGNYIFEDGNQLYIPVPYKGDGDGWGSRGTTHVVGEQYKPIPIRLTLYWMSFAEKKWYQGSWELPQKKIIALFEKGFIDRRTNKKDNYTKIVTGMTPNGVVVVWLSGAGYVKEVARFQAEEATWPSMEKLMPGNPTISKEQYLSLNSTVEAYLAKNGIPTGLWDYYRIRYNWHPKINLLDEGTKLKIVASHFFNGELETWVVGRIDGWETRAIPKRCVIHWETKLFKYTTIITLDDRTIFNTFQTAFGSETNQRADFTVTLENRKVKDVFLQIGAIKTPVIPKQIKQYKYPKKNAPK</sequence>
<dbReference type="EMBL" id="LT634361">
    <property type="protein sequence ID" value="SFZ83970.1"/>
    <property type="molecule type" value="Genomic_DNA"/>
</dbReference>